<organism evidence="3 4">
    <name type="scientific">Candidatus Uhrbacteria bacterium RIFCSPLOWO2_01_FULL_47_24</name>
    <dbReference type="NCBI Taxonomy" id="1802401"/>
    <lineage>
        <taxon>Bacteria</taxon>
        <taxon>Candidatus Uhriibacteriota</taxon>
    </lineage>
</organism>
<keyword evidence="1" id="KW-0378">Hydrolase</keyword>
<protein>
    <recommendedName>
        <fullName evidence="2">Xaa-Pro dipeptidyl-peptidase-like domain-containing protein</fullName>
    </recommendedName>
</protein>
<dbReference type="Proteomes" id="UP000176897">
    <property type="component" value="Unassembled WGS sequence"/>
</dbReference>
<dbReference type="InterPro" id="IPR000383">
    <property type="entry name" value="Xaa-Pro-like_dom"/>
</dbReference>
<dbReference type="AlphaFoldDB" id="A0A1F7UNK6"/>
<gene>
    <name evidence="3" type="ORF">A3B21_00565</name>
</gene>
<evidence type="ECO:0000313" key="4">
    <source>
        <dbReference type="Proteomes" id="UP000176897"/>
    </source>
</evidence>
<comment type="caution">
    <text evidence="3">The sequence shown here is derived from an EMBL/GenBank/DDBJ whole genome shotgun (WGS) entry which is preliminary data.</text>
</comment>
<dbReference type="Gene3D" id="3.40.50.1820">
    <property type="entry name" value="alpha/beta hydrolase"/>
    <property type="match status" value="1"/>
</dbReference>
<evidence type="ECO:0000313" key="3">
    <source>
        <dbReference type="EMBL" id="OGL79871.1"/>
    </source>
</evidence>
<evidence type="ECO:0000259" key="2">
    <source>
        <dbReference type="Pfam" id="PF02129"/>
    </source>
</evidence>
<dbReference type="SUPFAM" id="SSF53474">
    <property type="entry name" value="alpha/beta-Hydrolases"/>
    <property type="match status" value="1"/>
</dbReference>
<dbReference type="GO" id="GO:0052689">
    <property type="term" value="F:carboxylic ester hydrolase activity"/>
    <property type="evidence" value="ECO:0007669"/>
    <property type="project" value="UniProtKB-ARBA"/>
</dbReference>
<proteinExistence type="predicted"/>
<dbReference type="EMBL" id="MGEJ01000022">
    <property type="protein sequence ID" value="OGL79871.1"/>
    <property type="molecule type" value="Genomic_DNA"/>
</dbReference>
<dbReference type="Pfam" id="PF02129">
    <property type="entry name" value="Peptidase_S15"/>
    <property type="match status" value="1"/>
</dbReference>
<sequence>MQKLFIQNRKGQKMVVIVEETTPHKGLAIIMHDLGGFKEQPHVQAMAETFLEYGYTAVRFDTTNTFGESDGNYKLATTTNYYEDLEDVIAWARTQPWYQETFVLVGHSLGGLCIALYAERHPEKVKALAPISTVVSGALSMEGHEKHEEWRKWKETGWREEISKSTGKVKRLPWSHMEDRLRYDLMPEVHKLTMLVLLIVGEYDDSTPPEHQQILYEALPGPKELHLISGAPHTLRANEHLEELKSVISRWLEHI</sequence>
<name>A0A1F7UNK6_9BACT</name>
<evidence type="ECO:0000256" key="1">
    <source>
        <dbReference type="ARBA" id="ARBA00022801"/>
    </source>
</evidence>
<reference evidence="3 4" key="1">
    <citation type="journal article" date="2016" name="Nat. Commun.">
        <title>Thousands of microbial genomes shed light on interconnected biogeochemical processes in an aquifer system.</title>
        <authorList>
            <person name="Anantharaman K."/>
            <person name="Brown C.T."/>
            <person name="Hug L.A."/>
            <person name="Sharon I."/>
            <person name="Castelle C.J."/>
            <person name="Probst A.J."/>
            <person name="Thomas B.C."/>
            <person name="Singh A."/>
            <person name="Wilkins M.J."/>
            <person name="Karaoz U."/>
            <person name="Brodie E.L."/>
            <person name="Williams K.H."/>
            <person name="Hubbard S.S."/>
            <person name="Banfield J.F."/>
        </authorList>
    </citation>
    <scope>NUCLEOTIDE SEQUENCE [LARGE SCALE GENOMIC DNA]</scope>
</reference>
<dbReference type="InterPro" id="IPR050261">
    <property type="entry name" value="FrsA_esterase"/>
</dbReference>
<dbReference type="PANTHER" id="PTHR22946">
    <property type="entry name" value="DIENELACTONE HYDROLASE DOMAIN-CONTAINING PROTEIN-RELATED"/>
    <property type="match status" value="1"/>
</dbReference>
<dbReference type="InterPro" id="IPR029058">
    <property type="entry name" value="AB_hydrolase_fold"/>
</dbReference>
<feature type="domain" description="Xaa-Pro dipeptidyl-peptidase-like" evidence="2">
    <location>
        <begin position="44"/>
        <end position="139"/>
    </location>
</feature>
<dbReference type="STRING" id="1802401.A3B21_00565"/>
<accession>A0A1F7UNK6</accession>
<dbReference type="PANTHER" id="PTHR22946:SF9">
    <property type="entry name" value="POLYKETIDE TRANSFERASE AF380"/>
    <property type="match status" value="1"/>
</dbReference>